<dbReference type="Proteomes" id="UP000095788">
    <property type="component" value="Unassembled WGS sequence"/>
</dbReference>
<organism evidence="1 2">
    <name type="scientific">Bacteroides uniformis</name>
    <dbReference type="NCBI Taxonomy" id="820"/>
    <lineage>
        <taxon>Bacteria</taxon>
        <taxon>Pseudomonadati</taxon>
        <taxon>Bacteroidota</taxon>
        <taxon>Bacteroidia</taxon>
        <taxon>Bacteroidales</taxon>
        <taxon>Bacteroidaceae</taxon>
        <taxon>Bacteroides</taxon>
    </lineage>
</organism>
<protein>
    <submittedName>
        <fullName evidence="1">Uncharacterized protein</fullName>
    </submittedName>
</protein>
<dbReference type="AlphaFoldDB" id="A0A174SXB7"/>
<accession>A0A174SXB7</accession>
<dbReference type="RefSeq" id="WP_048694575.1">
    <property type="nucleotide sequence ID" value="NZ_CZBF01000004.1"/>
</dbReference>
<sequence length="457" mass="53589">MVTIYFDKQFFSYLFNAKEEKYIILRDKILSHKDDFVFLFSDAHLLDLQQDSTDIKYKEMDFMQSIVGENCLICKDSNIVVANESPRSAFSHFANTQQLSWLDNFDLSQIPKEQYDFINNAIDLSIKDLKGELELDWITKRTPIHTNELNVNKDEFSSFLKFIIANLYDKKDTYKAMRDVAMENYNPTKITADGDRVFNDQLSSSPLGLSFINLIKAVSNQLGMSSLGFGMAYFLSYTLLDLLGICREPRKKVKIRNMQTDSFHSFFGTYCDCIVSDDEGVRDKSKILYRLFNVETQVYSIDEFIGQFDKAINDNKKTAREYFDEIRNDYEQKEVLHTENHSEYTITQLKAAHKYFGYFNHMFERESKDGTVIMLHKNINIKNSIYVQEVEVIVNRIARIFNSMGAEIRLFDKETDWEQIRSDNWRRGVDFNDAEAYLAKFKDIPALYFLIEFKNPS</sequence>
<evidence type="ECO:0000313" key="1">
    <source>
        <dbReference type="EMBL" id="CUQ00507.1"/>
    </source>
</evidence>
<dbReference type="EMBL" id="CZBF01000004">
    <property type="protein sequence ID" value="CUQ00507.1"/>
    <property type="molecule type" value="Genomic_DNA"/>
</dbReference>
<proteinExistence type="predicted"/>
<reference evidence="1 2" key="1">
    <citation type="submission" date="2015-09" db="EMBL/GenBank/DDBJ databases">
        <authorList>
            <consortium name="Pathogen Informatics"/>
        </authorList>
    </citation>
    <scope>NUCLEOTIDE SEQUENCE [LARGE SCALE GENOMIC DNA]</scope>
    <source>
        <strain evidence="1 2">2789STDY5834942</strain>
    </source>
</reference>
<gene>
    <name evidence="1" type="ORF">ERS852554_02565</name>
</gene>
<name>A0A174SXB7_BACUN</name>
<evidence type="ECO:0000313" key="2">
    <source>
        <dbReference type="Proteomes" id="UP000095788"/>
    </source>
</evidence>